<dbReference type="PANTHER" id="PTHR46910">
    <property type="entry name" value="TRANSCRIPTION FACTOR PDR1"/>
    <property type="match status" value="1"/>
</dbReference>
<dbReference type="GO" id="GO:0005737">
    <property type="term" value="C:cytoplasm"/>
    <property type="evidence" value="ECO:0007669"/>
    <property type="project" value="InterPro"/>
</dbReference>
<evidence type="ECO:0000313" key="3">
    <source>
        <dbReference type="EMBL" id="KAF5593768.1"/>
    </source>
</evidence>
<dbReference type="RefSeq" id="XP_036534809.1">
    <property type="nucleotide sequence ID" value="XM_036688214.1"/>
</dbReference>
<keyword evidence="1" id="KW-0539">Nucleus</keyword>
<dbReference type="InterPro" id="IPR013785">
    <property type="entry name" value="Aldolase_TIM"/>
</dbReference>
<dbReference type="OrthoDB" id="3266505at2759"/>
<sequence>MSPNANEITVTLRQIAKMIDHSLLHPTMTDADILQGLSIAKKYGVATACVKPYAISIAKQELQGSDVLICPVIGFPHGNSSTAVKVFEADVATVVGGNEIDMVINIGKALGGDWKYVADEIRQVNDVVVKRGAILYKGATIPHLKLMVEESGKDVQVKAAGGVRTLDDLLHVMSLGVTRIGATATVAIMEEAVKRGITDQPFVVTFKPMANSSCDVERPCTLCSRANTECIASGSARWRPYHGAPEQAAAAKISVKTEPETTVGSGLESAWNSSSTVKLVEEAFQQHDSASPKGVEFSALRSETWTQSEATAENFTKNIIETNVTERPKDIQSQQNNIRSKFSAAEKELMSLLPDIGPATLLVDNYFDRIHWFILVFHQDDFRSKFQDLYDHTTFPSGPNASSRGIGFIAVLLAVFATSLHHIGAQESKLKSYNIDPEQLKTRILDSLKSRFLDIVSRGSLEAVQLCVLLASYYLYNGEPGMAWPLSGSGLRIAQALNLHRKMSPGDPNDQALKQQIQDRKRAWWAVYEIDTFCSMLYGFPLGFSDSDCNVDLLDSYDEYSGSTKDSRHPRGPSLLFYKCFMSMLSVIIKSALFELYGTRHGDRKRADNLNALFNKVTTLDGRLQEWRRKLHRKLIFDGYGPSSGFQAPHGRERTKREFENYLFRLQALSLELAYENAKILIHRPLLSFKKASATSTDTFISMINPFRTALEQCRQAALQISRVASTPYLLEASETYAISVVSLHLLTAGVTLCISITLDPLASDSAQAISSIRQLMQVQNLLKDKSIVAAQSLDITKRLASLAMTKTGNESITDTLSMNFADQDMIISADTSLNDTLVDYEQAASRLFTGDMTYDPSDSILDNPFLEQNQGWIWSWNFLE</sequence>
<protein>
    <submittedName>
        <fullName evidence="3">Transcriptional regulatory</fullName>
    </submittedName>
</protein>
<dbReference type="Gene3D" id="3.20.20.70">
    <property type="entry name" value="Aldolase class I"/>
    <property type="match status" value="2"/>
</dbReference>
<comment type="caution">
    <text evidence="3">The sequence shown here is derived from an EMBL/GenBank/DDBJ whole genome shotgun (WGS) entry which is preliminary data.</text>
</comment>
<gene>
    <name evidence="3" type="ORF">FSUBG_9676</name>
</gene>
<evidence type="ECO:0000256" key="1">
    <source>
        <dbReference type="ARBA" id="ARBA00023242"/>
    </source>
</evidence>
<dbReference type="CDD" id="cd12148">
    <property type="entry name" value="fungal_TF_MHR"/>
    <property type="match status" value="1"/>
</dbReference>
<dbReference type="SMART" id="SM01133">
    <property type="entry name" value="DeoC"/>
    <property type="match status" value="1"/>
</dbReference>
<dbReference type="InterPro" id="IPR050987">
    <property type="entry name" value="AtrR-like"/>
</dbReference>
<dbReference type="InterPro" id="IPR002915">
    <property type="entry name" value="DeoC/FbaB/LacD_aldolase"/>
</dbReference>
<dbReference type="InterPro" id="IPR011343">
    <property type="entry name" value="DeoC"/>
</dbReference>
<dbReference type="InterPro" id="IPR007219">
    <property type="entry name" value="XnlR_reg_dom"/>
</dbReference>
<dbReference type="EMBL" id="JAAOAV010000153">
    <property type="protein sequence ID" value="KAF5593768.1"/>
    <property type="molecule type" value="Genomic_DNA"/>
</dbReference>
<proteinExistence type="predicted"/>
<evidence type="ECO:0000259" key="2">
    <source>
        <dbReference type="SMART" id="SM00906"/>
    </source>
</evidence>
<feature type="domain" description="Xylanolytic transcriptional activator regulatory" evidence="2">
    <location>
        <begin position="483"/>
        <end position="560"/>
    </location>
</feature>
<dbReference type="Pfam" id="PF04082">
    <property type="entry name" value="Fungal_trans"/>
    <property type="match status" value="1"/>
</dbReference>
<dbReference type="Proteomes" id="UP000547976">
    <property type="component" value="Unassembled WGS sequence"/>
</dbReference>
<dbReference type="AlphaFoldDB" id="A0A8H5PC63"/>
<organism evidence="3 4">
    <name type="scientific">Gibberella subglutinans</name>
    <name type="common">Fusarium subglutinans</name>
    <dbReference type="NCBI Taxonomy" id="42677"/>
    <lineage>
        <taxon>Eukaryota</taxon>
        <taxon>Fungi</taxon>
        <taxon>Dikarya</taxon>
        <taxon>Ascomycota</taxon>
        <taxon>Pezizomycotina</taxon>
        <taxon>Sordariomycetes</taxon>
        <taxon>Hypocreomycetidae</taxon>
        <taxon>Hypocreales</taxon>
        <taxon>Nectriaceae</taxon>
        <taxon>Fusarium</taxon>
        <taxon>Fusarium fujikuroi species complex</taxon>
    </lineage>
</organism>
<dbReference type="GO" id="GO:0003700">
    <property type="term" value="F:DNA-binding transcription factor activity"/>
    <property type="evidence" value="ECO:0007669"/>
    <property type="project" value="InterPro"/>
</dbReference>
<dbReference type="GO" id="GO:0009264">
    <property type="term" value="P:deoxyribonucleotide catabolic process"/>
    <property type="evidence" value="ECO:0007669"/>
    <property type="project" value="InterPro"/>
</dbReference>
<dbReference type="GeneID" id="59322932"/>
<dbReference type="CDD" id="cd00959">
    <property type="entry name" value="DeoC"/>
    <property type="match status" value="1"/>
</dbReference>
<name>A0A8H5PC63_GIBSU</name>
<dbReference type="SUPFAM" id="SSF51569">
    <property type="entry name" value="Aldolase"/>
    <property type="match status" value="1"/>
</dbReference>
<reference evidence="3 4" key="1">
    <citation type="submission" date="2020-05" db="EMBL/GenBank/DDBJ databases">
        <title>Identification and distribution of gene clusters putatively required for synthesis of sphingolipid metabolism inhibitors in phylogenetically diverse species of the filamentous fungus Fusarium.</title>
        <authorList>
            <person name="Kim H.-S."/>
            <person name="Busman M."/>
            <person name="Brown D.W."/>
            <person name="Divon H."/>
            <person name="Uhlig S."/>
            <person name="Proctor R.H."/>
        </authorList>
    </citation>
    <scope>NUCLEOTIDE SEQUENCE [LARGE SCALE GENOMIC DNA]</scope>
    <source>
        <strain evidence="3 4">NRRL 66333</strain>
    </source>
</reference>
<accession>A0A8H5PC63</accession>
<dbReference type="GO" id="GO:0004139">
    <property type="term" value="F:deoxyribose-phosphate aldolase activity"/>
    <property type="evidence" value="ECO:0007669"/>
    <property type="project" value="InterPro"/>
</dbReference>
<dbReference type="GO" id="GO:0003677">
    <property type="term" value="F:DNA binding"/>
    <property type="evidence" value="ECO:0007669"/>
    <property type="project" value="InterPro"/>
</dbReference>
<dbReference type="GO" id="GO:0008270">
    <property type="term" value="F:zinc ion binding"/>
    <property type="evidence" value="ECO:0007669"/>
    <property type="project" value="InterPro"/>
</dbReference>
<dbReference type="UniPathway" id="UPA00002">
    <property type="reaction ID" value="UER00468"/>
</dbReference>
<dbReference type="PANTHER" id="PTHR46910:SF17">
    <property type="entry name" value="SCFA-RELATED"/>
    <property type="match status" value="1"/>
</dbReference>
<keyword evidence="4" id="KW-1185">Reference proteome</keyword>
<dbReference type="GO" id="GO:0046386">
    <property type="term" value="P:deoxyribose phosphate catabolic process"/>
    <property type="evidence" value="ECO:0007669"/>
    <property type="project" value="UniProtKB-UniPathway"/>
</dbReference>
<dbReference type="GO" id="GO:0006351">
    <property type="term" value="P:DNA-templated transcription"/>
    <property type="evidence" value="ECO:0007669"/>
    <property type="project" value="InterPro"/>
</dbReference>
<dbReference type="SMART" id="SM00906">
    <property type="entry name" value="Fungal_trans"/>
    <property type="match status" value="1"/>
</dbReference>
<evidence type="ECO:0000313" key="4">
    <source>
        <dbReference type="Proteomes" id="UP000547976"/>
    </source>
</evidence>